<dbReference type="PANTHER" id="PTHR48100">
    <property type="entry name" value="BROAD-SPECIFICITY PHOSPHATASE YOR283W-RELATED"/>
    <property type="match status" value="1"/>
</dbReference>
<dbReference type="InterPro" id="IPR013078">
    <property type="entry name" value="His_Pase_superF_clade-1"/>
</dbReference>
<dbReference type="Proteomes" id="UP000610862">
    <property type="component" value="Unassembled WGS sequence"/>
</dbReference>
<feature type="binding site" evidence="2">
    <location>
        <begin position="9"/>
        <end position="16"/>
    </location>
    <ligand>
        <name>substrate</name>
    </ligand>
</feature>
<dbReference type="Pfam" id="PF00300">
    <property type="entry name" value="His_Phos_1"/>
    <property type="match status" value="1"/>
</dbReference>
<feature type="binding site" evidence="2">
    <location>
        <position position="61"/>
    </location>
    <ligand>
        <name>substrate</name>
    </ligand>
</feature>
<feature type="active site" description="Tele-phosphohistidine intermediate" evidence="1">
    <location>
        <position position="10"/>
    </location>
</feature>
<gene>
    <name evidence="3" type="ORF">H8692_04745</name>
</gene>
<dbReference type="SUPFAM" id="SSF53254">
    <property type="entry name" value="Phosphoglycerate mutase-like"/>
    <property type="match status" value="1"/>
</dbReference>
<dbReference type="GO" id="GO:0005737">
    <property type="term" value="C:cytoplasm"/>
    <property type="evidence" value="ECO:0007669"/>
    <property type="project" value="TreeGrafter"/>
</dbReference>
<evidence type="ECO:0000313" key="4">
    <source>
        <dbReference type="Proteomes" id="UP000610862"/>
    </source>
</evidence>
<comment type="caution">
    <text evidence="3">The sequence shown here is derived from an EMBL/GenBank/DDBJ whole genome shotgun (WGS) entry which is preliminary data.</text>
</comment>
<protein>
    <submittedName>
        <fullName evidence="3">Histidine phosphatase family protein</fullName>
    </submittedName>
</protein>
<sequence>MESKICLIRHGITEGNKNRLYYGHADIPLAAEGIDELKRLAESGLYPDGVNAEFYTTGLRRTEQTLELIYGRQKHESLEKLKELNFGSFEMKSHAELKDLEEYRIWKSDKLGNLPPPNGESLQAFYKRVIRGFDDLKERNALKAFSMRHKDDEALSIAVCHGGTISAILESIYPKVKDNFYKWIPDPGHGYILFMEDGKVADTEKF</sequence>
<accession>A0A926E821</accession>
<dbReference type="InterPro" id="IPR029033">
    <property type="entry name" value="His_PPase_superfam"/>
</dbReference>
<organism evidence="3 4">
    <name type="scientific">Lentihominibacter hominis</name>
    <dbReference type="NCBI Taxonomy" id="2763645"/>
    <lineage>
        <taxon>Bacteria</taxon>
        <taxon>Bacillati</taxon>
        <taxon>Bacillota</taxon>
        <taxon>Clostridia</taxon>
        <taxon>Peptostreptococcales</taxon>
        <taxon>Anaerovoracaceae</taxon>
        <taxon>Lentihominibacter</taxon>
    </lineage>
</organism>
<dbReference type="AlphaFoldDB" id="A0A926E821"/>
<dbReference type="EMBL" id="JACRTA010000001">
    <property type="protein sequence ID" value="MBC8568075.1"/>
    <property type="molecule type" value="Genomic_DNA"/>
</dbReference>
<dbReference type="RefSeq" id="WP_177269741.1">
    <property type="nucleotide sequence ID" value="NZ_JACRTA010000001.1"/>
</dbReference>
<dbReference type="CDD" id="cd07067">
    <property type="entry name" value="HP_PGM_like"/>
    <property type="match status" value="1"/>
</dbReference>
<evidence type="ECO:0000313" key="3">
    <source>
        <dbReference type="EMBL" id="MBC8568075.1"/>
    </source>
</evidence>
<name>A0A926E821_9FIRM</name>
<dbReference type="SMART" id="SM00855">
    <property type="entry name" value="PGAM"/>
    <property type="match status" value="1"/>
</dbReference>
<proteinExistence type="predicted"/>
<dbReference type="PANTHER" id="PTHR48100:SF59">
    <property type="entry name" value="ADENOSYLCOBALAMIN_ALPHA-RIBAZOLE PHOSPHATASE"/>
    <property type="match status" value="1"/>
</dbReference>
<reference evidence="3" key="1">
    <citation type="submission" date="2020-08" db="EMBL/GenBank/DDBJ databases">
        <title>Genome public.</title>
        <authorList>
            <person name="Liu C."/>
            <person name="Sun Q."/>
        </authorList>
    </citation>
    <scope>NUCLEOTIDE SEQUENCE</scope>
    <source>
        <strain evidence="3">NSJ-24</strain>
    </source>
</reference>
<dbReference type="Gene3D" id="3.40.50.1240">
    <property type="entry name" value="Phosphoglycerate mutase-like"/>
    <property type="match status" value="1"/>
</dbReference>
<evidence type="ECO:0000256" key="2">
    <source>
        <dbReference type="PIRSR" id="PIRSR613078-2"/>
    </source>
</evidence>
<dbReference type="InterPro" id="IPR050275">
    <property type="entry name" value="PGM_Phosphatase"/>
</dbReference>
<dbReference type="GO" id="GO:0016791">
    <property type="term" value="F:phosphatase activity"/>
    <property type="evidence" value="ECO:0007669"/>
    <property type="project" value="TreeGrafter"/>
</dbReference>
<evidence type="ECO:0000256" key="1">
    <source>
        <dbReference type="PIRSR" id="PIRSR613078-1"/>
    </source>
</evidence>
<keyword evidence="4" id="KW-1185">Reference proteome</keyword>
<feature type="active site" description="Proton donor/acceptor" evidence="1">
    <location>
        <position position="83"/>
    </location>
</feature>